<dbReference type="InterPro" id="IPR036565">
    <property type="entry name" value="Mur-like_cat_sf"/>
</dbReference>
<dbReference type="GO" id="GO:0005524">
    <property type="term" value="F:ATP binding"/>
    <property type="evidence" value="ECO:0007669"/>
    <property type="project" value="UniProtKB-KW"/>
</dbReference>
<keyword evidence="3" id="KW-0479">Metal-binding</keyword>
<dbReference type="InterPro" id="IPR013221">
    <property type="entry name" value="Mur_ligase_cen"/>
</dbReference>
<dbReference type="PROSITE" id="PS01012">
    <property type="entry name" value="FOLYLPOLYGLU_SYNT_2"/>
    <property type="match status" value="1"/>
</dbReference>
<protein>
    <submittedName>
        <fullName evidence="9">Bifunctional folylpolyglutamate synthase/dihydrofolate synthase</fullName>
    </submittedName>
</protein>
<keyword evidence="6" id="KW-0460">Magnesium</keyword>
<dbReference type="Proteomes" id="UP000181728">
    <property type="component" value="Unassembled WGS sequence"/>
</dbReference>
<dbReference type="InterPro" id="IPR018109">
    <property type="entry name" value="Folylpolyglutamate_synth_CS"/>
</dbReference>
<dbReference type="RefSeq" id="WP_032806521.1">
    <property type="nucleotide sequence ID" value="NZ_CP053280.1"/>
</dbReference>
<dbReference type="Gene3D" id="3.90.190.20">
    <property type="entry name" value="Mur ligase, C-terminal domain"/>
    <property type="match status" value="1"/>
</dbReference>
<dbReference type="EMBL" id="WERV01000001">
    <property type="protein sequence ID" value="MDV7714524.1"/>
    <property type="molecule type" value="Genomic_DNA"/>
</dbReference>
<evidence type="ECO:0000256" key="6">
    <source>
        <dbReference type="ARBA" id="ARBA00022842"/>
    </source>
</evidence>
<evidence type="ECO:0000313" key="10">
    <source>
        <dbReference type="Proteomes" id="UP000181728"/>
    </source>
</evidence>
<keyword evidence="5" id="KW-0067">ATP-binding</keyword>
<dbReference type="InterPro" id="IPR001645">
    <property type="entry name" value="Folylpolyglutamate_synth"/>
</dbReference>
<evidence type="ECO:0000256" key="5">
    <source>
        <dbReference type="ARBA" id="ARBA00022840"/>
    </source>
</evidence>
<dbReference type="PANTHER" id="PTHR11136">
    <property type="entry name" value="FOLYLPOLYGLUTAMATE SYNTHASE-RELATED"/>
    <property type="match status" value="1"/>
</dbReference>
<reference evidence="9 10" key="1">
    <citation type="journal article" date="2016" name="BMC Genomics">
        <title>Consensus pan-genome assembly of the specialised wine bacterium Oenococcus oeni.</title>
        <authorList>
            <person name="Sternes P.R."/>
            <person name="Borneman A.R."/>
        </authorList>
    </citation>
    <scope>NUCLEOTIDE SEQUENCE [LARGE SCALE GENOMIC DNA]</scope>
    <source>
        <strain evidence="9 10">AWRIB661</strain>
    </source>
</reference>
<dbReference type="GO" id="GO:0005737">
    <property type="term" value="C:cytoplasm"/>
    <property type="evidence" value="ECO:0007669"/>
    <property type="project" value="TreeGrafter"/>
</dbReference>
<dbReference type="SUPFAM" id="SSF53623">
    <property type="entry name" value="MurD-like peptide ligases, catalytic domain"/>
    <property type="match status" value="1"/>
</dbReference>
<dbReference type="InterPro" id="IPR036615">
    <property type="entry name" value="Mur_ligase_C_dom_sf"/>
</dbReference>
<dbReference type="NCBIfam" id="TIGR01499">
    <property type="entry name" value="folC"/>
    <property type="match status" value="1"/>
</dbReference>
<dbReference type="Proteomes" id="UP001281024">
    <property type="component" value="Unassembled WGS sequence"/>
</dbReference>
<accession>A0A6N4A4R2</accession>
<evidence type="ECO:0000256" key="3">
    <source>
        <dbReference type="ARBA" id="ARBA00022723"/>
    </source>
</evidence>
<evidence type="ECO:0000313" key="8">
    <source>
        <dbReference type="EMBL" id="MDV7714524.1"/>
    </source>
</evidence>
<dbReference type="EMBL" id="MLOK01000047">
    <property type="protein sequence ID" value="OIM20809.1"/>
    <property type="molecule type" value="Genomic_DNA"/>
</dbReference>
<dbReference type="Pfam" id="PF08245">
    <property type="entry name" value="Mur_ligase_M"/>
    <property type="match status" value="1"/>
</dbReference>
<dbReference type="GO" id="GO:0008841">
    <property type="term" value="F:dihydrofolate synthase activity"/>
    <property type="evidence" value="ECO:0007669"/>
    <property type="project" value="TreeGrafter"/>
</dbReference>
<evidence type="ECO:0000256" key="1">
    <source>
        <dbReference type="ARBA" id="ARBA00008276"/>
    </source>
</evidence>
<dbReference type="GO" id="GO:0004326">
    <property type="term" value="F:tetrahydrofolylpolyglutamate synthase activity"/>
    <property type="evidence" value="ECO:0007669"/>
    <property type="project" value="InterPro"/>
</dbReference>
<organism evidence="9 10">
    <name type="scientific">Oenococcus oeni</name>
    <name type="common">Leuconostoc oenos</name>
    <dbReference type="NCBI Taxonomy" id="1247"/>
    <lineage>
        <taxon>Bacteria</taxon>
        <taxon>Bacillati</taxon>
        <taxon>Bacillota</taxon>
        <taxon>Bacilli</taxon>
        <taxon>Lactobacillales</taxon>
        <taxon>Lactobacillaceae</taxon>
        <taxon>Oenococcus</taxon>
    </lineage>
</organism>
<gene>
    <name evidence="9" type="ORF">ATX59_06810</name>
    <name evidence="8" type="ORF">GA838_01840</name>
</gene>
<evidence type="ECO:0000256" key="2">
    <source>
        <dbReference type="ARBA" id="ARBA00022598"/>
    </source>
</evidence>
<proteinExistence type="inferred from homology"/>
<reference evidence="8" key="2">
    <citation type="submission" date="2019-10" db="EMBL/GenBank/DDBJ databases">
        <title>Malate fermentation in French cider.</title>
        <authorList>
            <person name="Cousin F.J."/>
            <person name="Medina Fernandez S."/>
            <person name="Misery B."/>
            <person name="Laplace J.-M."/>
            <person name="Cretenet M."/>
        </authorList>
    </citation>
    <scope>NUCLEOTIDE SEQUENCE</scope>
    <source>
        <strain evidence="8">UCMA15129</strain>
    </source>
</reference>
<dbReference type="AlphaFoldDB" id="A0A6N4A4R2"/>
<dbReference type="SUPFAM" id="SSF53244">
    <property type="entry name" value="MurD-like peptide ligases, peptide-binding domain"/>
    <property type="match status" value="1"/>
</dbReference>
<evidence type="ECO:0000259" key="7">
    <source>
        <dbReference type="Pfam" id="PF08245"/>
    </source>
</evidence>
<evidence type="ECO:0000256" key="4">
    <source>
        <dbReference type="ARBA" id="ARBA00022741"/>
    </source>
</evidence>
<dbReference type="Gene3D" id="3.40.1190.10">
    <property type="entry name" value="Mur-like, catalytic domain"/>
    <property type="match status" value="1"/>
</dbReference>
<keyword evidence="2" id="KW-0436">Ligase</keyword>
<comment type="caution">
    <text evidence="9">The sequence shown here is derived from an EMBL/GenBank/DDBJ whole genome shotgun (WGS) entry which is preliminary data.</text>
</comment>
<sequence length="404" mass="45478">MIENENEAVEWIHSLTKAGKRAKHDTQERLLNLLEKIGHPEKKLPAIIHVTGTNGKGSVSRFSQAILTASGYRTGLFVSPFIIKFNERIEIDGKYISDDDLLKYTRIVFENYTDQTEFEVITAIAILYFSESHLDALVVEVGIGGLWDSTNVLDATVAVITSVGLDHMDILGDTLAKIAFQKVGIVKPSTKALVYGRIPNEAKDVIEARAKELKIPYGQIDSKLPLSRGYYQRYNAALAWAAVKLYLHETAKADHFLKIIDSWPQDKLIKFLNSVSWPARMEKISKDPLIILDGAHNIQGIATLNDSLLKEYGDREQLIVFGHLKKKNISVASFSDLPLATVFPVNWQAYKETAESSSYKEWHWQLDDLLREIDPKKQMIVVTGSLYFVSQARAYLKAKLAKSN</sequence>
<feature type="domain" description="Mur ligase central" evidence="7">
    <location>
        <begin position="50"/>
        <end position="196"/>
    </location>
</feature>
<dbReference type="PIRSF" id="PIRSF001563">
    <property type="entry name" value="Folylpolyglu_synth"/>
    <property type="match status" value="1"/>
</dbReference>
<dbReference type="PANTHER" id="PTHR11136:SF0">
    <property type="entry name" value="DIHYDROFOLATE SYNTHETASE-RELATED"/>
    <property type="match status" value="1"/>
</dbReference>
<dbReference type="GO" id="GO:0046872">
    <property type="term" value="F:metal ion binding"/>
    <property type="evidence" value="ECO:0007669"/>
    <property type="project" value="UniProtKB-KW"/>
</dbReference>
<evidence type="ECO:0000313" key="9">
    <source>
        <dbReference type="EMBL" id="OIM20809.1"/>
    </source>
</evidence>
<name>A0A6N4A4R2_OENOE</name>
<comment type="similarity">
    <text evidence="1">Belongs to the folylpolyglutamate synthase family.</text>
</comment>
<keyword evidence="4" id="KW-0547">Nucleotide-binding</keyword>